<accession>A0A0E9QTR1</accession>
<sequence length="79" mass="8882">MVDVLRQDCNQVVAMATALCQSLLQRRHHVRRRLQPDHVVGDGEGQFHRLDEDLARTLRPTTAGLGCQHHIDGVHPDSP</sequence>
<proteinExistence type="predicted"/>
<dbReference type="EMBL" id="GBXM01089094">
    <property type="protein sequence ID" value="JAH19483.1"/>
    <property type="molecule type" value="Transcribed_RNA"/>
</dbReference>
<name>A0A0E9QTR1_ANGAN</name>
<reference evidence="1" key="2">
    <citation type="journal article" date="2015" name="Fish Shellfish Immunol.">
        <title>Early steps in the European eel (Anguilla anguilla)-Vibrio vulnificus interaction in the gills: Role of the RtxA13 toxin.</title>
        <authorList>
            <person name="Callol A."/>
            <person name="Pajuelo D."/>
            <person name="Ebbesson L."/>
            <person name="Teles M."/>
            <person name="MacKenzie S."/>
            <person name="Amaro C."/>
        </authorList>
    </citation>
    <scope>NUCLEOTIDE SEQUENCE</scope>
</reference>
<reference evidence="1" key="1">
    <citation type="submission" date="2014-11" db="EMBL/GenBank/DDBJ databases">
        <authorList>
            <person name="Amaro Gonzalez C."/>
        </authorList>
    </citation>
    <scope>NUCLEOTIDE SEQUENCE</scope>
</reference>
<organism evidence="1">
    <name type="scientific">Anguilla anguilla</name>
    <name type="common">European freshwater eel</name>
    <name type="synonym">Muraena anguilla</name>
    <dbReference type="NCBI Taxonomy" id="7936"/>
    <lineage>
        <taxon>Eukaryota</taxon>
        <taxon>Metazoa</taxon>
        <taxon>Chordata</taxon>
        <taxon>Craniata</taxon>
        <taxon>Vertebrata</taxon>
        <taxon>Euteleostomi</taxon>
        <taxon>Actinopterygii</taxon>
        <taxon>Neopterygii</taxon>
        <taxon>Teleostei</taxon>
        <taxon>Anguilliformes</taxon>
        <taxon>Anguillidae</taxon>
        <taxon>Anguilla</taxon>
    </lineage>
</organism>
<protein>
    <submittedName>
        <fullName evidence="1">Uncharacterized protein</fullName>
    </submittedName>
</protein>
<dbReference type="AlphaFoldDB" id="A0A0E9QTR1"/>
<evidence type="ECO:0000313" key="1">
    <source>
        <dbReference type="EMBL" id="JAH19483.1"/>
    </source>
</evidence>